<gene>
    <name evidence="2" type="ORF">APICC_07988</name>
</gene>
<dbReference type="EMBL" id="KZ288262">
    <property type="protein sequence ID" value="PBC30421.1"/>
    <property type="molecule type" value="Genomic_DNA"/>
</dbReference>
<reference evidence="2 3" key="1">
    <citation type="submission" date="2014-07" db="EMBL/GenBank/DDBJ databases">
        <title>Genomic and transcriptomic analysis on Apis cerana provide comprehensive insights into honey bee biology.</title>
        <authorList>
            <person name="Diao Q."/>
            <person name="Sun L."/>
            <person name="Zheng H."/>
            <person name="Zheng H."/>
            <person name="Xu S."/>
            <person name="Wang S."/>
            <person name="Zeng Z."/>
            <person name="Hu F."/>
            <person name="Su S."/>
            <person name="Wu J."/>
        </authorList>
    </citation>
    <scope>NUCLEOTIDE SEQUENCE [LARGE SCALE GENOMIC DNA]</scope>
    <source>
        <tissue evidence="2">Pupae without intestine</tissue>
    </source>
</reference>
<keyword evidence="3" id="KW-1185">Reference proteome</keyword>
<accession>A0A2A3EHD6</accession>
<evidence type="ECO:0000313" key="2">
    <source>
        <dbReference type="EMBL" id="PBC30421.1"/>
    </source>
</evidence>
<name>A0A2A3EHD6_APICC</name>
<protein>
    <submittedName>
        <fullName evidence="2">Uncharacterized protein</fullName>
    </submittedName>
</protein>
<proteinExistence type="predicted"/>
<dbReference type="AlphaFoldDB" id="A0A2A3EHD6"/>
<feature type="compositionally biased region" description="Polar residues" evidence="1">
    <location>
        <begin position="1"/>
        <end position="16"/>
    </location>
</feature>
<dbReference type="Proteomes" id="UP000242457">
    <property type="component" value="Unassembled WGS sequence"/>
</dbReference>
<dbReference type="OrthoDB" id="7604839at2759"/>
<feature type="region of interest" description="Disordered" evidence="1">
    <location>
        <begin position="1"/>
        <end position="67"/>
    </location>
</feature>
<sequence length="290" mass="32693">MLTSHDLSVSTSNEQTIPEDEDSINWSENHAVKTNRHEIYGGPSNDFRGHDPGGPSSSSSNENDNTSEYPAMIATAEIEPVQTISNSVTTEAMTTNGIFVNVLNRENIPGGNILEFREALSSHMGSQVEEIRDQETRNVPLFYIQTDDRQELYLQNTINVESGFSGSNTRGRFQSPSNCSQTFIFQFCFFMSEVSSISENENSDVRNQRIGQDRAPQFFGAIMSFVFKGELFIVKRVPLLTYSKTWWMLLYDRTPLLESVLRDYGALFIPHYPANPLFGAVIKREMNALA</sequence>
<organism evidence="2 3">
    <name type="scientific">Apis cerana cerana</name>
    <name type="common">Oriental honeybee</name>
    <dbReference type="NCBI Taxonomy" id="94128"/>
    <lineage>
        <taxon>Eukaryota</taxon>
        <taxon>Metazoa</taxon>
        <taxon>Ecdysozoa</taxon>
        <taxon>Arthropoda</taxon>
        <taxon>Hexapoda</taxon>
        <taxon>Insecta</taxon>
        <taxon>Pterygota</taxon>
        <taxon>Neoptera</taxon>
        <taxon>Endopterygota</taxon>
        <taxon>Hymenoptera</taxon>
        <taxon>Apocrita</taxon>
        <taxon>Aculeata</taxon>
        <taxon>Apoidea</taxon>
        <taxon>Anthophila</taxon>
        <taxon>Apidae</taxon>
        <taxon>Apis</taxon>
    </lineage>
</organism>
<evidence type="ECO:0000313" key="3">
    <source>
        <dbReference type="Proteomes" id="UP000242457"/>
    </source>
</evidence>
<evidence type="ECO:0000256" key="1">
    <source>
        <dbReference type="SAM" id="MobiDB-lite"/>
    </source>
</evidence>